<protein>
    <recommendedName>
        <fullName evidence="3">Alcohol dehydrogenase</fullName>
    </recommendedName>
</protein>
<dbReference type="Proteomes" id="UP001195724">
    <property type="component" value="Unassembled WGS sequence"/>
</dbReference>
<reference evidence="1 2" key="1">
    <citation type="submission" date="2021-01" db="EMBL/GenBank/DDBJ databases">
        <title>Sequencing the genomes of 1000 actinobacteria strains.</title>
        <authorList>
            <person name="Klenk H.-P."/>
        </authorList>
    </citation>
    <scope>NUCLEOTIDE SEQUENCE [LARGE SCALE GENOMIC DNA]</scope>
    <source>
        <strain evidence="1 2">DSM 44581</strain>
    </source>
</reference>
<sequence length="29" mass="3115">MTPYPLDRADRAMDDLAADRVNGAAVLVP</sequence>
<keyword evidence="2" id="KW-1185">Reference proteome</keyword>
<evidence type="ECO:0008006" key="3">
    <source>
        <dbReference type="Google" id="ProtNLM"/>
    </source>
</evidence>
<name>A0ABS2S0H7_9PSEU</name>
<evidence type="ECO:0000313" key="2">
    <source>
        <dbReference type="Proteomes" id="UP001195724"/>
    </source>
</evidence>
<proteinExistence type="predicted"/>
<dbReference type="EMBL" id="JAFBCL010000001">
    <property type="protein sequence ID" value="MBM7809717.1"/>
    <property type="molecule type" value="Genomic_DNA"/>
</dbReference>
<gene>
    <name evidence="1" type="ORF">JOE68_000582</name>
</gene>
<comment type="caution">
    <text evidence="1">The sequence shown here is derived from an EMBL/GenBank/DDBJ whole genome shotgun (WGS) entry which is preliminary data.</text>
</comment>
<evidence type="ECO:0000313" key="1">
    <source>
        <dbReference type="EMBL" id="MBM7809717.1"/>
    </source>
</evidence>
<accession>A0ABS2S0H7</accession>
<organism evidence="1 2">
    <name type="scientific">Saccharothrix algeriensis</name>
    <dbReference type="NCBI Taxonomy" id="173560"/>
    <lineage>
        <taxon>Bacteria</taxon>
        <taxon>Bacillati</taxon>
        <taxon>Actinomycetota</taxon>
        <taxon>Actinomycetes</taxon>
        <taxon>Pseudonocardiales</taxon>
        <taxon>Pseudonocardiaceae</taxon>
        <taxon>Saccharothrix</taxon>
    </lineage>
</organism>